<dbReference type="EMBL" id="JBHUMM010000023">
    <property type="protein sequence ID" value="MFD2672029.1"/>
    <property type="molecule type" value="Genomic_DNA"/>
</dbReference>
<protein>
    <submittedName>
        <fullName evidence="1">Uncharacterized protein</fullName>
    </submittedName>
</protein>
<name>A0ABW5RCA7_9BACL</name>
<organism evidence="1 2">
    <name type="scientific">Marinicrinis sediminis</name>
    <dbReference type="NCBI Taxonomy" id="1652465"/>
    <lineage>
        <taxon>Bacteria</taxon>
        <taxon>Bacillati</taxon>
        <taxon>Bacillota</taxon>
        <taxon>Bacilli</taxon>
        <taxon>Bacillales</taxon>
        <taxon>Paenibacillaceae</taxon>
    </lineage>
</organism>
<gene>
    <name evidence="1" type="ORF">ACFSUC_10475</name>
</gene>
<accession>A0ABW5RCA7</accession>
<sequence>MRSIRSYGDVHCPNFFERRLLSRQYPDLGVEFFDMILVFLLHFRDAFPIIYEELREVLNGISFSPVEDIRVNTLFRCQLGNGLFFLQHFQY</sequence>
<keyword evidence="2" id="KW-1185">Reference proteome</keyword>
<evidence type="ECO:0000313" key="1">
    <source>
        <dbReference type="EMBL" id="MFD2672029.1"/>
    </source>
</evidence>
<comment type="caution">
    <text evidence="1">The sequence shown here is derived from an EMBL/GenBank/DDBJ whole genome shotgun (WGS) entry which is preliminary data.</text>
</comment>
<dbReference type="RefSeq" id="WP_379929513.1">
    <property type="nucleotide sequence ID" value="NZ_JBHUMM010000023.1"/>
</dbReference>
<evidence type="ECO:0000313" key="2">
    <source>
        <dbReference type="Proteomes" id="UP001597497"/>
    </source>
</evidence>
<reference evidence="2" key="1">
    <citation type="journal article" date="2019" name="Int. J. Syst. Evol. Microbiol.">
        <title>The Global Catalogue of Microorganisms (GCM) 10K type strain sequencing project: providing services to taxonomists for standard genome sequencing and annotation.</title>
        <authorList>
            <consortium name="The Broad Institute Genomics Platform"/>
            <consortium name="The Broad Institute Genome Sequencing Center for Infectious Disease"/>
            <person name="Wu L."/>
            <person name="Ma J."/>
        </authorList>
    </citation>
    <scope>NUCLEOTIDE SEQUENCE [LARGE SCALE GENOMIC DNA]</scope>
    <source>
        <strain evidence="2">KCTC 33676</strain>
    </source>
</reference>
<dbReference type="Proteomes" id="UP001597497">
    <property type="component" value="Unassembled WGS sequence"/>
</dbReference>
<proteinExistence type="predicted"/>